<dbReference type="RefSeq" id="WP_245715295.1">
    <property type="nucleotide sequence ID" value="NZ_BKAE01000025.1"/>
</dbReference>
<dbReference type="STRING" id="1005944.SAMN05192576_2980"/>
<dbReference type="Gene3D" id="3.20.20.80">
    <property type="entry name" value="Glycosidases"/>
    <property type="match status" value="1"/>
</dbReference>
<dbReference type="CDD" id="cd11338">
    <property type="entry name" value="AmyAc_CMD"/>
    <property type="match status" value="1"/>
</dbReference>
<dbReference type="Proteomes" id="UP000199004">
    <property type="component" value="Unassembled WGS sequence"/>
</dbReference>
<proteinExistence type="predicted"/>
<feature type="region of interest" description="Disordered" evidence="3">
    <location>
        <begin position="1"/>
        <end position="24"/>
    </location>
</feature>
<name>A0A1H0FB45_9ACTN</name>
<organism evidence="5 6">
    <name type="scientific">Nocardioides szechwanensis</name>
    <dbReference type="NCBI Taxonomy" id="1005944"/>
    <lineage>
        <taxon>Bacteria</taxon>
        <taxon>Bacillati</taxon>
        <taxon>Actinomycetota</taxon>
        <taxon>Actinomycetes</taxon>
        <taxon>Propionibacteriales</taxon>
        <taxon>Nocardioidaceae</taxon>
        <taxon>Nocardioides</taxon>
    </lineage>
</organism>
<evidence type="ECO:0000256" key="1">
    <source>
        <dbReference type="ARBA" id="ARBA00022801"/>
    </source>
</evidence>
<evidence type="ECO:0000313" key="5">
    <source>
        <dbReference type="EMBL" id="SDN91776.1"/>
    </source>
</evidence>
<dbReference type="Pfam" id="PF00128">
    <property type="entry name" value="Alpha-amylase"/>
    <property type="match status" value="1"/>
</dbReference>
<accession>A0A1H0FB45</accession>
<dbReference type="PANTHER" id="PTHR10357:SF210">
    <property type="entry name" value="MALTODEXTRIN GLUCOSIDASE"/>
    <property type="match status" value="1"/>
</dbReference>
<dbReference type="InterPro" id="IPR014756">
    <property type="entry name" value="Ig_E-set"/>
</dbReference>
<feature type="domain" description="Glycosyl hydrolase family 13 catalytic" evidence="4">
    <location>
        <begin position="133"/>
        <end position="522"/>
    </location>
</feature>
<dbReference type="CDD" id="cd02857">
    <property type="entry name" value="E_set_CDase_PDE_N"/>
    <property type="match status" value="1"/>
</dbReference>
<dbReference type="SMART" id="SM00642">
    <property type="entry name" value="Aamy"/>
    <property type="match status" value="1"/>
</dbReference>
<sequence>MTTVSLLHEPHHDGSPLYVSDDHPAPGGRVRLRLRTSSDDPVERVWVRTTYDAEPVFHECAVEETADDTVWWSGEVLAHNPVTHYRFLLSGPGGQRWLTAAGVVDHDPPDTFDFTVSSHDPPPDWGRDAVVYQVFPDRFARSARADERPTPTWAVAATWDDEVVFELDDPRTATQLYGGDLDGVVEHLDHVAAVGATVLYTTPVFPGESNHRYNASTFEGVDPVLGGDEAYARLSTAVHDRGWRILGDLTTNHTGDTHEWFLDAADPASDRRTWYHFAADGSYECWMGWRSLPKLNLDEPGARRAMVSGPDSVVARWLRPPYAVDGWRIDVANMTGRLGAVDVNRAVAQDVRRTVAAERPDGLVIGEHNHDASGDLDGDGWHGTMNYSGFAWPVWSWLRDPDSPARPFGRPVPVPRRPGPQVQRSLREWLARYGWRASTTSWNVLGSHDSARIRTVVGDPATHRLAVGLQFTLPGVPMIFAGDEIGLQGVAGEDSRRPMPWHHPDTWDHTTLATYGALARARAEHVALRRGGLRWAHVDDDTMVFLREHPDGSVLVCARRAPGPAIDLPVELGEVVVSTEADPVGPQAAGHLGLTIYRV</sequence>
<feature type="compositionally biased region" description="Basic and acidic residues" evidence="3">
    <location>
        <begin position="8"/>
        <end position="24"/>
    </location>
</feature>
<evidence type="ECO:0000259" key="4">
    <source>
        <dbReference type="SMART" id="SM00642"/>
    </source>
</evidence>
<dbReference type="SUPFAM" id="SSF81296">
    <property type="entry name" value="E set domains"/>
    <property type="match status" value="1"/>
</dbReference>
<dbReference type="GO" id="GO:0005975">
    <property type="term" value="P:carbohydrate metabolic process"/>
    <property type="evidence" value="ECO:0007669"/>
    <property type="project" value="InterPro"/>
</dbReference>
<dbReference type="InterPro" id="IPR006047">
    <property type="entry name" value="GH13_cat_dom"/>
</dbReference>
<dbReference type="InterPro" id="IPR013783">
    <property type="entry name" value="Ig-like_fold"/>
</dbReference>
<keyword evidence="1" id="KW-0378">Hydrolase</keyword>
<dbReference type="AlphaFoldDB" id="A0A1H0FB45"/>
<keyword evidence="2" id="KW-0326">Glycosidase</keyword>
<gene>
    <name evidence="5" type="ORF">SAMN05192576_2980</name>
</gene>
<reference evidence="5 6" key="1">
    <citation type="submission" date="2016-10" db="EMBL/GenBank/DDBJ databases">
        <authorList>
            <person name="de Groot N.N."/>
        </authorList>
    </citation>
    <scope>NUCLEOTIDE SEQUENCE [LARGE SCALE GENOMIC DNA]</scope>
    <source>
        <strain evidence="5 6">CGMCC 1.11147</strain>
    </source>
</reference>
<dbReference type="SUPFAM" id="SSF51445">
    <property type="entry name" value="(Trans)glycosidases"/>
    <property type="match status" value="1"/>
</dbReference>
<evidence type="ECO:0000256" key="2">
    <source>
        <dbReference type="ARBA" id="ARBA00023295"/>
    </source>
</evidence>
<dbReference type="GO" id="GO:0004553">
    <property type="term" value="F:hydrolase activity, hydrolyzing O-glycosyl compounds"/>
    <property type="evidence" value="ECO:0007669"/>
    <property type="project" value="InterPro"/>
</dbReference>
<keyword evidence="6" id="KW-1185">Reference proteome</keyword>
<dbReference type="InterPro" id="IPR017853">
    <property type="entry name" value="GH"/>
</dbReference>
<protein>
    <submittedName>
        <fullName evidence="5">Alpha-glucosidase</fullName>
    </submittedName>
</protein>
<evidence type="ECO:0000256" key="3">
    <source>
        <dbReference type="SAM" id="MobiDB-lite"/>
    </source>
</evidence>
<dbReference type="EMBL" id="FNIC01000005">
    <property type="protein sequence ID" value="SDN91776.1"/>
    <property type="molecule type" value="Genomic_DNA"/>
</dbReference>
<dbReference type="PANTHER" id="PTHR10357">
    <property type="entry name" value="ALPHA-AMYLASE FAMILY MEMBER"/>
    <property type="match status" value="1"/>
</dbReference>
<dbReference type="InterPro" id="IPR004185">
    <property type="entry name" value="Glyco_hydro_13_lg-like_dom"/>
</dbReference>
<evidence type="ECO:0000313" key="6">
    <source>
        <dbReference type="Proteomes" id="UP000199004"/>
    </source>
</evidence>
<dbReference type="Gene3D" id="2.60.40.10">
    <property type="entry name" value="Immunoglobulins"/>
    <property type="match status" value="1"/>
</dbReference>